<organism evidence="5 6">
    <name type="scientific">Algoriphagus boseongensis</name>
    <dbReference type="NCBI Taxonomy" id="1442587"/>
    <lineage>
        <taxon>Bacteria</taxon>
        <taxon>Pseudomonadati</taxon>
        <taxon>Bacteroidota</taxon>
        <taxon>Cytophagia</taxon>
        <taxon>Cytophagales</taxon>
        <taxon>Cyclobacteriaceae</taxon>
        <taxon>Algoriphagus</taxon>
    </lineage>
</organism>
<dbReference type="OrthoDB" id="1137593at2"/>
<reference evidence="5 6" key="1">
    <citation type="submission" date="2019-03" db="EMBL/GenBank/DDBJ databases">
        <title>Genomic Encyclopedia of Type Strains, Phase III (KMG-III): the genomes of soil and plant-associated and newly described type strains.</title>
        <authorList>
            <person name="Whitman W."/>
        </authorList>
    </citation>
    <scope>NUCLEOTIDE SEQUENCE [LARGE SCALE GENOMIC DNA]</scope>
    <source>
        <strain evidence="5 6">CECT 8446</strain>
    </source>
</reference>
<dbReference type="Gene3D" id="1.25.40.10">
    <property type="entry name" value="Tetratricopeptide repeat domain"/>
    <property type="match status" value="1"/>
</dbReference>
<dbReference type="SUPFAM" id="SSF48452">
    <property type="entry name" value="TPR-like"/>
    <property type="match status" value="1"/>
</dbReference>
<dbReference type="SUPFAM" id="SSF46894">
    <property type="entry name" value="C-terminal effector domain of the bipartite response regulators"/>
    <property type="match status" value="1"/>
</dbReference>
<evidence type="ECO:0000256" key="2">
    <source>
        <dbReference type="ARBA" id="ARBA00023125"/>
    </source>
</evidence>
<dbReference type="PRINTS" id="PR00038">
    <property type="entry name" value="HTHLUXR"/>
</dbReference>
<dbReference type="GO" id="GO:0003677">
    <property type="term" value="F:DNA binding"/>
    <property type="evidence" value="ECO:0007669"/>
    <property type="project" value="UniProtKB-KW"/>
</dbReference>
<evidence type="ECO:0000256" key="3">
    <source>
        <dbReference type="ARBA" id="ARBA00023163"/>
    </source>
</evidence>
<keyword evidence="6" id="KW-1185">Reference proteome</keyword>
<dbReference type="PANTHER" id="PTHR44688">
    <property type="entry name" value="DNA-BINDING TRANSCRIPTIONAL ACTIVATOR DEVR_DOSR"/>
    <property type="match status" value="1"/>
</dbReference>
<evidence type="ECO:0000313" key="6">
    <source>
        <dbReference type="Proteomes" id="UP000294535"/>
    </source>
</evidence>
<proteinExistence type="predicted"/>
<keyword evidence="1" id="KW-0805">Transcription regulation</keyword>
<feature type="domain" description="HTH luxR-type" evidence="4">
    <location>
        <begin position="809"/>
        <end position="873"/>
    </location>
</feature>
<dbReference type="PROSITE" id="PS00622">
    <property type="entry name" value="HTH_LUXR_1"/>
    <property type="match status" value="1"/>
</dbReference>
<dbReference type="CDD" id="cd06170">
    <property type="entry name" value="LuxR_C_like"/>
    <property type="match status" value="1"/>
</dbReference>
<dbReference type="SMART" id="SM00421">
    <property type="entry name" value="HTH_LUXR"/>
    <property type="match status" value="1"/>
</dbReference>
<dbReference type="Gene3D" id="3.40.50.300">
    <property type="entry name" value="P-loop containing nucleotide triphosphate hydrolases"/>
    <property type="match status" value="1"/>
</dbReference>
<dbReference type="RefSeq" id="WP_133552985.1">
    <property type="nucleotide sequence ID" value="NZ_SNYF01000005.1"/>
</dbReference>
<sequence>MLSTKLNSPTLSKDLLHRTDLVEKLEENSLMPLILISAPAGYGKSVLVSQWLNYYQKDFSWLSLDESMNSTSVFITYLIDILEKIEGSKKIQNIFKNKQELHFLSWDALINRIINSVNQLQKNFRLVLDDYHLIKNPEIHQLVKALINENLSNLQLVIITRWDPPFQLRALRLYNKMLELRMRDLRFEKSEIHQLLSTADDIRIKDSEINSLLENTEGWILAIRMFLLVKSFSDPFYENNENEILANDLDRLMFHISENIDPNFFRLMQLCALFDQFDKELISAICRIAFPDSCSAETFLSKLVELNFFLIPIRDSHGKFRFHHLIGDILKRQLIKSEPALANTLYNEISEWYSDNGLVDDAMNYSIKANNYTLACNLIKTHRGVFLEKGQWWILQRWIKSIPRQIRNTHIDLLLTELLICEETWNLDDFSSILNLLESIGIENSDPENVSRYLFHLGYYLTYVSPDPKKAEECLERSKALYQDESGLFGARRELILATSRQMLGNSDVSLRVLENIQKEFDHSSIMHTRAIHGKVIVHLLSGNFESAINQVKKLHFLVQDTDFNFSEGWCQYFFGNFAFQSYLQDECERAFKQILDLEGRLHFRVYFDALSGLALFSSLKRNMEATNSFLEQMSQLASNLNNPKFQDYSDSIRARVLWHNGKGEKKLDWALNDWAKVQTGNYLFLIDVPELTKLRIIVTHGSIQLVKEAMEVLKTLESSLNEIYNNYHTVDISLLKAIAEYRLGNFVSAEKSLEKALLYADRDQISRPIVEVYQVLPELFNLIRSSSDSFHTLARLGLSKSTAVRNPEKLIFQELTIREQEIVKLISDGLRNKEIADQLNISIVTVKSHLTNIFKKLNVTSRTSMLSTIRNM</sequence>
<dbReference type="EMBL" id="SNYF01000005">
    <property type="protein sequence ID" value="TDQ19037.1"/>
    <property type="molecule type" value="Genomic_DNA"/>
</dbReference>
<dbReference type="InterPro" id="IPR000792">
    <property type="entry name" value="Tscrpt_reg_LuxR_C"/>
</dbReference>
<protein>
    <submittedName>
        <fullName evidence="5">ATP/maltotriose-dependent transcriptional regulator MalT</fullName>
    </submittedName>
</protein>
<dbReference type="Gene3D" id="1.10.10.10">
    <property type="entry name" value="Winged helix-like DNA-binding domain superfamily/Winged helix DNA-binding domain"/>
    <property type="match status" value="1"/>
</dbReference>
<dbReference type="AlphaFoldDB" id="A0A4V3D2I2"/>
<evidence type="ECO:0000259" key="4">
    <source>
        <dbReference type="PROSITE" id="PS50043"/>
    </source>
</evidence>
<dbReference type="Proteomes" id="UP000294535">
    <property type="component" value="Unassembled WGS sequence"/>
</dbReference>
<name>A0A4V3D2I2_9BACT</name>
<dbReference type="SUPFAM" id="SSF52540">
    <property type="entry name" value="P-loop containing nucleoside triphosphate hydrolases"/>
    <property type="match status" value="1"/>
</dbReference>
<dbReference type="InterPro" id="IPR016032">
    <property type="entry name" value="Sig_transdc_resp-reg_C-effctor"/>
</dbReference>
<dbReference type="Pfam" id="PF00196">
    <property type="entry name" value="GerE"/>
    <property type="match status" value="1"/>
</dbReference>
<dbReference type="Pfam" id="PF25873">
    <property type="entry name" value="WHD_MalT"/>
    <property type="match status" value="1"/>
</dbReference>
<dbReference type="InterPro" id="IPR036388">
    <property type="entry name" value="WH-like_DNA-bd_sf"/>
</dbReference>
<evidence type="ECO:0000313" key="5">
    <source>
        <dbReference type="EMBL" id="TDQ19037.1"/>
    </source>
</evidence>
<evidence type="ECO:0000256" key="1">
    <source>
        <dbReference type="ARBA" id="ARBA00023015"/>
    </source>
</evidence>
<dbReference type="InterPro" id="IPR059106">
    <property type="entry name" value="WHD_MalT"/>
</dbReference>
<dbReference type="GO" id="GO:0006355">
    <property type="term" value="P:regulation of DNA-templated transcription"/>
    <property type="evidence" value="ECO:0007669"/>
    <property type="project" value="InterPro"/>
</dbReference>
<gene>
    <name evidence="5" type="ORF">DFQ04_0854</name>
</gene>
<dbReference type="InterPro" id="IPR011990">
    <property type="entry name" value="TPR-like_helical_dom_sf"/>
</dbReference>
<dbReference type="InterPro" id="IPR027417">
    <property type="entry name" value="P-loop_NTPase"/>
</dbReference>
<dbReference type="PROSITE" id="PS50043">
    <property type="entry name" value="HTH_LUXR_2"/>
    <property type="match status" value="1"/>
</dbReference>
<keyword evidence="3" id="KW-0804">Transcription</keyword>
<comment type="caution">
    <text evidence="5">The sequence shown here is derived from an EMBL/GenBank/DDBJ whole genome shotgun (WGS) entry which is preliminary data.</text>
</comment>
<keyword evidence="2" id="KW-0238">DNA-binding</keyword>
<dbReference type="PANTHER" id="PTHR44688:SF16">
    <property type="entry name" value="DNA-BINDING TRANSCRIPTIONAL ACTIVATOR DEVR_DOSR"/>
    <property type="match status" value="1"/>
</dbReference>
<accession>A0A4V3D2I2</accession>